<proteinExistence type="predicted"/>
<dbReference type="OrthoDB" id="8954335at2759"/>
<dbReference type="GO" id="GO:0005525">
    <property type="term" value="F:GTP binding"/>
    <property type="evidence" value="ECO:0007669"/>
    <property type="project" value="InterPro"/>
</dbReference>
<dbReference type="Gene3D" id="3.40.50.300">
    <property type="entry name" value="P-loop containing nucleotide triphosphate hydrolases"/>
    <property type="match status" value="1"/>
</dbReference>
<name>A0A165Q3J7_9APHY</name>
<dbReference type="EMBL" id="KV429061">
    <property type="protein sequence ID" value="KZT68966.1"/>
    <property type="molecule type" value="Genomic_DNA"/>
</dbReference>
<feature type="domain" description="G" evidence="1">
    <location>
        <begin position="8"/>
        <end position="98"/>
    </location>
</feature>
<dbReference type="CDD" id="cd00882">
    <property type="entry name" value="Ras_like_GTPase"/>
    <property type="match status" value="1"/>
</dbReference>
<dbReference type="AlphaFoldDB" id="A0A165Q3J7"/>
<reference evidence="2 3" key="1">
    <citation type="journal article" date="2016" name="Mol. Biol. Evol.">
        <title>Comparative Genomics of Early-Diverging Mushroom-Forming Fungi Provides Insights into the Origins of Lignocellulose Decay Capabilities.</title>
        <authorList>
            <person name="Nagy L.G."/>
            <person name="Riley R."/>
            <person name="Tritt A."/>
            <person name="Adam C."/>
            <person name="Daum C."/>
            <person name="Floudas D."/>
            <person name="Sun H."/>
            <person name="Yadav J.S."/>
            <person name="Pangilinan J."/>
            <person name="Larsson K.H."/>
            <person name="Matsuura K."/>
            <person name="Barry K."/>
            <person name="Labutti K."/>
            <person name="Kuo R."/>
            <person name="Ohm R.A."/>
            <person name="Bhattacharya S.S."/>
            <person name="Shirouzu T."/>
            <person name="Yoshinaga Y."/>
            <person name="Martin F.M."/>
            <person name="Grigoriev I.V."/>
            <person name="Hibbett D.S."/>
        </authorList>
    </citation>
    <scope>NUCLEOTIDE SEQUENCE [LARGE SCALE GENOMIC DNA]</scope>
    <source>
        <strain evidence="2 3">L-15889</strain>
    </source>
</reference>
<protein>
    <recommendedName>
        <fullName evidence="1">G domain-containing protein</fullName>
    </recommendedName>
</protein>
<evidence type="ECO:0000259" key="1">
    <source>
        <dbReference type="Pfam" id="PF01926"/>
    </source>
</evidence>
<organism evidence="2 3">
    <name type="scientific">Daedalea quercina L-15889</name>
    <dbReference type="NCBI Taxonomy" id="1314783"/>
    <lineage>
        <taxon>Eukaryota</taxon>
        <taxon>Fungi</taxon>
        <taxon>Dikarya</taxon>
        <taxon>Basidiomycota</taxon>
        <taxon>Agaricomycotina</taxon>
        <taxon>Agaricomycetes</taxon>
        <taxon>Polyporales</taxon>
        <taxon>Fomitopsis</taxon>
    </lineage>
</organism>
<dbReference type="InterPro" id="IPR027417">
    <property type="entry name" value="P-loop_NTPase"/>
</dbReference>
<dbReference type="SUPFAM" id="SSF52540">
    <property type="entry name" value="P-loop containing nucleoside triphosphate hydrolases"/>
    <property type="match status" value="1"/>
</dbReference>
<dbReference type="Pfam" id="PF01926">
    <property type="entry name" value="MMR_HSR1"/>
    <property type="match status" value="1"/>
</dbReference>
<evidence type="ECO:0000313" key="3">
    <source>
        <dbReference type="Proteomes" id="UP000076727"/>
    </source>
</evidence>
<gene>
    <name evidence="2" type="ORF">DAEQUDRAFT_727138</name>
</gene>
<dbReference type="Proteomes" id="UP000076727">
    <property type="component" value="Unassembled WGS sequence"/>
</dbReference>
<accession>A0A165Q3J7</accession>
<sequence>MAYYKPAIFIMGPSGTGKTRFTNLATGRTLFEEGTDLETCTTQVQSVEVAIDGRQVEIFDTPGLDSDEGGKVKADLVRLFCQMYKEQRTILGIVYMHDISQIRIGKPVAESYKWLLETCGYTAMRNVVIVTNMWIPEDPARIAVGQGRERELRYGDPCYMAAFDNGALLLQHNNTTQSALAILRQVVRKEPVVLRCQRTSNYLRDEQDRQSIANTESTCVNSVYSEKPQTQRSGGYCPGGCFPLLRRHRR</sequence>
<keyword evidence="3" id="KW-1185">Reference proteome</keyword>
<dbReference type="InterPro" id="IPR006073">
    <property type="entry name" value="GTP-bd"/>
</dbReference>
<evidence type="ECO:0000313" key="2">
    <source>
        <dbReference type="EMBL" id="KZT68966.1"/>
    </source>
</evidence>